<dbReference type="EMBL" id="AE016818">
    <property type="protein sequence ID" value="AAS52470.1"/>
    <property type="molecule type" value="Genomic_DNA"/>
</dbReference>
<dbReference type="InterPro" id="IPR037171">
    <property type="entry name" value="NagB/RpiA_transferase-like"/>
</dbReference>
<evidence type="ECO:0000259" key="2">
    <source>
        <dbReference type="Pfam" id="PF01182"/>
    </source>
</evidence>
<dbReference type="GO" id="GO:0017057">
    <property type="term" value="F:6-phosphogluconolactonase activity"/>
    <property type="evidence" value="ECO:0007669"/>
    <property type="project" value="InterPro"/>
</dbReference>
<protein>
    <submittedName>
        <fullName evidence="3">AEL215Cp</fullName>
    </submittedName>
</protein>
<dbReference type="HOGENOM" id="CLU_053947_0_1_1"/>
<dbReference type="PANTHER" id="PTHR11054">
    <property type="entry name" value="6-PHOSPHOGLUCONOLACTONASE"/>
    <property type="match status" value="1"/>
</dbReference>
<sequence length="348" mass="36626">MQGIRRYAAHASEGAPPDRSLDGSAYAGHTSCPDLFQISRAARLFSAGARYGTVLQNVRAASLISELASSLKAAAAGEFNGGRWRGQPGQLQAMVAVYAYPDTDALAQDLGEYIVAQQDAALAAHGQFAVAVSGGSLVGVLAAALLHGPAAARVRWAQWHVFFCDERLVPLEHAESNYHALRTQLLDPLAAAGALGPVVHSFNEALLGQGANERIAEAYEAQLPAALDLALLGAGPDGHTASLFPGPAHAWMLDERRARVLWCRDSPKPPADRITLTLPALEAAAAVAFVAEGTAKRPVLERALVRRDPALPCAVVTARCARVAWFTTAATVQDLPLQTAAYCASSRT</sequence>
<organism evidence="3 4">
    <name type="scientific">Eremothecium gossypii (strain ATCC 10895 / CBS 109.51 / FGSC 9923 / NRRL Y-1056)</name>
    <name type="common">Yeast</name>
    <name type="synonym">Ashbya gossypii</name>
    <dbReference type="NCBI Taxonomy" id="284811"/>
    <lineage>
        <taxon>Eukaryota</taxon>
        <taxon>Fungi</taxon>
        <taxon>Dikarya</taxon>
        <taxon>Ascomycota</taxon>
        <taxon>Saccharomycotina</taxon>
        <taxon>Saccharomycetes</taxon>
        <taxon>Saccharomycetales</taxon>
        <taxon>Saccharomycetaceae</taxon>
        <taxon>Eremothecium</taxon>
    </lineage>
</organism>
<dbReference type="GO" id="GO:0009051">
    <property type="term" value="P:pentose-phosphate shunt, oxidative branch"/>
    <property type="evidence" value="ECO:0000318"/>
    <property type="project" value="GO_Central"/>
</dbReference>
<accession>Q758H7</accession>
<dbReference type="AlphaFoldDB" id="Q758H7"/>
<dbReference type="SUPFAM" id="SSF100950">
    <property type="entry name" value="NagB/RpiA/CoA transferase-like"/>
    <property type="match status" value="1"/>
</dbReference>
<dbReference type="GeneID" id="4620828"/>
<dbReference type="GO" id="GO:0005829">
    <property type="term" value="C:cytosol"/>
    <property type="evidence" value="ECO:0000318"/>
    <property type="project" value="GO_Central"/>
</dbReference>
<reference evidence="3 4" key="1">
    <citation type="journal article" date="2004" name="Science">
        <title>The Ashbya gossypii genome as a tool for mapping the ancient Saccharomyces cerevisiae genome.</title>
        <authorList>
            <person name="Dietrich F.S."/>
            <person name="Voegeli S."/>
            <person name="Brachat S."/>
            <person name="Lerch A."/>
            <person name="Gates K."/>
            <person name="Steiner S."/>
            <person name="Mohr C."/>
            <person name="Pohlmann R."/>
            <person name="Luedi P."/>
            <person name="Choi S."/>
            <person name="Wing R.A."/>
            <person name="Flavier A."/>
            <person name="Gaffney T.D."/>
            <person name="Philippsen P."/>
        </authorList>
    </citation>
    <scope>NUCLEOTIDE SEQUENCE [LARGE SCALE GENOMIC DNA]</scope>
    <source>
        <strain evidence="4">ATCC 10895 / CBS 109.51 / FGSC 9923 / NRRL Y-1056</strain>
    </source>
</reference>
<dbReference type="RefSeq" id="NP_984646.1">
    <property type="nucleotide sequence ID" value="NM_209999.1"/>
</dbReference>
<dbReference type="NCBIfam" id="TIGR01198">
    <property type="entry name" value="pgl"/>
    <property type="match status" value="1"/>
</dbReference>
<dbReference type="OMA" id="YQLFEFE"/>
<dbReference type="Pfam" id="PF01182">
    <property type="entry name" value="Glucosamine_iso"/>
    <property type="match status" value="1"/>
</dbReference>
<dbReference type="FunFam" id="3.40.50.1360:FF:000040">
    <property type="entry name" value="6-phosphogluconolactonase"/>
    <property type="match status" value="1"/>
</dbReference>
<dbReference type="Gene3D" id="3.40.50.1360">
    <property type="match status" value="1"/>
</dbReference>
<dbReference type="Proteomes" id="UP000000591">
    <property type="component" value="Chromosome V"/>
</dbReference>
<evidence type="ECO:0000313" key="3">
    <source>
        <dbReference type="EMBL" id="AAS52470.1"/>
    </source>
</evidence>
<dbReference type="FunCoup" id="Q758H7">
    <property type="interactions" value="739"/>
</dbReference>
<keyword evidence="4" id="KW-1185">Reference proteome</keyword>
<proteinExistence type="inferred from homology"/>
<comment type="similarity">
    <text evidence="1">Belongs to the glucosamine/galactosamine-6-phosphate isomerase family. 6-phosphogluconolactonase subfamily.</text>
</comment>
<dbReference type="KEGG" id="ago:AGOS_AEL215C"/>
<reference evidence="4" key="2">
    <citation type="journal article" date="2013" name="G3 (Bethesda)">
        <title>Genomes of Ashbya fungi isolated from insects reveal four mating-type loci, numerous translocations, lack of transposons, and distinct gene duplications.</title>
        <authorList>
            <person name="Dietrich F.S."/>
            <person name="Voegeli S."/>
            <person name="Kuo S."/>
            <person name="Philippsen P."/>
        </authorList>
    </citation>
    <scope>GENOME REANNOTATION</scope>
    <source>
        <strain evidence="4">ATCC 10895 / CBS 109.51 / FGSC 9923 / NRRL Y-1056</strain>
    </source>
</reference>
<dbReference type="CDD" id="cd01400">
    <property type="entry name" value="6PGL"/>
    <property type="match status" value="1"/>
</dbReference>
<evidence type="ECO:0000313" key="4">
    <source>
        <dbReference type="Proteomes" id="UP000000591"/>
    </source>
</evidence>
<dbReference type="InterPro" id="IPR039104">
    <property type="entry name" value="6PGL"/>
</dbReference>
<dbReference type="OrthoDB" id="432544at2759"/>
<dbReference type="InterPro" id="IPR006148">
    <property type="entry name" value="Glc/Gal-6P_isomerase"/>
</dbReference>
<dbReference type="GO" id="GO:0005975">
    <property type="term" value="P:carbohydrate metabolic process"/>
    <property type="evidence" value="ECO:0007669"/>
    <property type="project" value="InterPro"/>
</dbReference>
<dbReference type="eggNOG" id="KOG3147">
    <property type="taxonomic scope" value="Eukaryota"/>
</dbReference>
<evidence type="ECO:0000256" key="1">
    <source>
        <dbReference type="ARBA" id="ARBA00010662"/>
    </source>
</evidence>
<dbReference type="PANTHER" id="PTHR11054:SF0">
    <property type="entry name" value="6-PHOSPHOGLUCONOLACTONASE"/>
    <property type="match status" value="1"/>
</dbReference>
<name>Q758H7_EREGS</name>
<feature type="domain" description="Glucosamine/galactosamine-6-phosphate isomerase" evidence="2">
    <location>
        <begin position="101"/>
        <end position="325"/>
    </location>
</feature>
<dbReference type="InParanoid" id="Q758H7"/>
<dbReference type="InterPro" id="IPR005900">
    <property type="entry name" value="6-phosphogluconolactonase_DevB"/>
</dbReference>
<gene>
    <name evidence="3" type="ORF">AGOS_AEL215C</name>
</gene>
<dbReference type="STRING" id="284811.Q758H7"/>